<accession>A0A3P8SQ89</accession>
<reference evidence="2 3" key="1">
    <citation type="submission" date="2018-03" db="EMBL/GenBank/DDBJ databases">
        <title>Finding Nemo's genes: A chromosome-scale reference assembly of the genome of the orange clownfish Amphiprion percula.</title>
        <authorList>
            <person name="Lehmann R."/>
        </authorList>
    </citation>
    <scope>NUCLEOTIDE SEQUENCE</scope>
</reference>
<reference evidence="2" key="2">
    <citation type="submission" date="2025-08" db="UniProtKB">
        <authorList>
            <consortium name="Ensembl"/>
        </authorList>
    </citation>
    <scope>IDENTIFICATION</scope>
</reference>
<evidence type="ECO:0000313" key="2">
    <source>
        <dbReference type="Ensembl" id="ENSAPEP00000014370.1"/>
    </source>
</evidence>
<name>A0A3P8SQ89_AMPPE</name>
<feature type="chain" id="PRO_5018211751" description="Secreted protein" evidence="1">
    <location>
        <begin position="21"/>
        <end position="93"/>
    </location>
</feature>
<protein>
    <recommendedName>
        <fullName evidence="4">Secreted protein</fullName>
    </recommendedName>
</protein>
<dbReference type="AlphaFoldDB" id="A0A3P8SQ89"/>
<dbReference type="Proteomes" id="UP000265080">
    <property type="component" value="Chromosome 22"/>
</dbReference>
<evidence type="ECO:0000256" key="1">
    <source>
        <dbReference type="SAM" id="SignalP"/>
    </source>
</evidence>
<dbReference type="Ensembl" id="ENSAPET00000014751.1">
    <property type="protein sequence ID" value="ENSAPEP00000014370.1"/>
    <property type="gene ID" value="ENSAPEG00000010251.1"/>
</dbReference>
<keyword evidence="3" id="KW-1185">Reference proteome</keyword>
<reference evidence="2" key="3">
    <citation type="submission" date="2025-09" db="UniProtKB">
        <authorList>
            <consortium name="Ensembl"/>
        </authorList>
    </citation>
    <scope>IDENTIFICATION</scope>
</reference>
<evidence type="ECO:0000313" key="3">
    <source>
        <dbReference type="Proteomes" id="UP000265080"/>
    </source>
</evidence>
<proteinExistence type="predicted"/>
<sequence>MLFMNLCSAPLLHFLSCCFPANDCRLSRPLCPISPQREEIRTAFRPNLLHLSVLLQKLTSTCLCFFSTCYIFQCLQRCTLCIFECCVVPSYAA</sequence>
<feature type="signal peptide" evidence="1">
    <location>
        <begin position="1"/>
        <end position="20"/>
    </location>
</feature>
<evidence type="ECO:0008006" key="4">
    <source>
        <dbReference type="Google" id="ProtNLM"/>
    </source>
</evidence>
<organism evidence="2 3">
    <name type="scientific">Amphiprion percula</name>
    <name type="common">Orange clownfish</name>
    <name type="synonym">Lutjanus percula</name>
    <dbReference type="NCBI Taxonomy" id="161767"/>
    <lineage>
        <taxon>Eukaryota</taxon>
        <taxon>Metazoa</taxon>
        <taxon>Chordata</taxon>
        <taxon>Craniata</taxon>
        <taxon>Vertebrata</taxon>
        <taxon>Euteleostomi</taxon>
        <taxon>Actinopterygii</taxon>
        <taxon>Neopterygii</taxon>
        <taxon>Teleostei</taxon>
        <taxon>Neoteleostei</taxon>
        <taxon>Acanthomorphata</taxon>
        <taxon>Ovalentaria</taxon>
        <taxon>Pomacentridae</taxon>
        <taxon>Amphiprion</taxon>
    </lineage>
</organism>
<keyword evidence="1" id="KW-0732">Signal</keyword>